<organism evidence="1 2">
    <name type="scientific">Filifactor villosus</name>
    <dbReference type="NCBI Taxonomy" id="29374"/>
    <lineage>
        <taxon>Bacteria</taxon>
        <taxon>Bacillati</taxon>
        <taxon>Bacillota</taxon>
        <taxon>Clostridia</taxon>
        <taxon>Peptostreptococcales</taxon>
        <taxon>Filifactoraceae</taxon>
        <taxon>Filifactor</taxon>
    </lineage>
</organism>
<comment type="caution">
    <text evidence="1">The sequence shown here is derived from an EMBL/GenBank/DDBJ whole genome shotgun (WGS) entry which is preliminary data.</text>
</comment>
<evidence type="ECO:0000313" key="1">
    <source>
        <dbReference type="EMBL" id="MFC4805742.1"/>
    </source>
</evidence>
<reference evidence="2" key="1">
    <citation type="journal article" date="2019" name="Int. J. Syst. Evol. Microbiol.">
        <title>The Global Catalogue of Microorganisms (GCM) 10K type strain sequencing project: providing services to taxonomists for standard genome sequencing and annotation.</title>
        <authorList>
            <consortium name="The Broad Institute Genomics Platform"/>
            <consortium name="The Broad Institute Genome Sequencing Center for Infectious Disease"/>
            <person name="Wu L."/>
            <person name="Ma J."/>
        </authorList>
    </citation>
    <scope>NUCLEOTIDE SEQUENCE [LARGE SCALE GENOMIC DNA]</scope>
    <source>
        <strain evidence="2">CCUG 46385</strain>
    </source>
</reference>
<gene>
    <name evidence="1" type="ORF">ACFO4R_11875</name>
</gene>
<proteinExistence type="predicted"/>
<protein>
    <submittedName>
        <fullName evidence="1">Uncharacterized protein</fullName>
    </submittedName>
</protein>
<sequence>MNMEMVLSMFSDLAVTIALALVMLLFTTAKKFLLEKIALIRDEKQQNLALNALKRIDDIAEKTVKMFDQVVVQDLKNASSDGKLTKAEIEDIQRKTSLEINALMSSDLRKALAETVGDVDVYIKALTEAKVLDLKKDFITIWELERDLETSNGFATEDDTEAIIQ</sequence>
<keyword evidence="2" id="KW-1185">Reference proteome</keyword>
<dbReference type="EMBL" id="JBHSHL010000062">
    <property type="protein sequence ID" value="MFC4805742.1"/>
    <property type="molecule type" value="Genomic_DNA"/>
</dbReference>
<evidence type="ECO:0000313" key="2">
    <source>
        <dbReference type="Proteomes" id="UP001595916"/>
    </source>
</evidence>
<dbReference type="Proteomes" id="UP001595916">
    <property type="component" value="Unassembled WGS sequence"/>
</dbReference>
<name>A0ABV9QNS9_9FIRM</name>
<accession>A0ABV9QNS9</accession>
<dbReference type="RefSeq" id="WP_379789428.1">
    <property type="nucleotide sequence ID" value="NZ_JBHSHL010000062.1"/>
</dbReference>